<accession>A0ACC2TR41</accession>
<name>A0ACC2TR41_9FUNG</name>
<gene>
    <name evidence="1" type="ORF">DSO57_1020775</name>
</gene>
<proteinExistence type="predicted"/>
<reference evidence="1" key="1">
    <citation type="submission" date="2022-04" db="EMBL/GenBank/DDBJ databases">
        <title>Genome of the entomopathogenic fungus Entomophthora muscae.</title>
        <authorList>
            <person name="Elya C."/>
            <person name="Lovett B.R."/>
            <person name="Lee E."/>
            <person name="Macias A.M."/>
            <person name="Hajek A.E."/>
            <person name="De Bivort B.L."/>
            <person name="Kasson M.T."/>
            <person name="De Fine Licht H.H."/>
            <person name="Stajich J.E."/>
        </authorList>
    </citation>
    <scope>NUCLEOTIDE SEQUENCE</scope>
    <source>
        <strain evidence="1">Berkeley</strain>
    </source>
</reference>
<evidence type="ECO:0000313" key="2">
    <source>
        <dbReference type="Proteomes" id="UP001165960"/>
    </source>
</evidence>
<protein>
    <submittedName>
        <fullName evidence="1">Uncharacterized protein</fullName>
    </submittedName>
</protein>
<dbReference type="EMBL" id="QTSX02002228">
    <property type="protein sequence ID" value="KAJ9077013.1"/>
    <property type="molecule type" value="Genomic_DNA"/>
</dbReference>
<evidence type="ECO:0000313" key="1">
    <source>
        <dbReference type="EMBL" id="KAJ9077013.1"/>
    </source>
</evidence>
<dbReference type="Proteomes" id="UP001165960">
    <property type="component" value="Unassembled WGS sequence"/>
</dbReference>
<keyword evidence="2" id="KW-1185">Reference proteome</keyword>
<sequence length="497" mass="57782">MEFYTESAEEPFPLFQSKQEGEEDQVHLLKEFLGNAPMQWDMEQPIQRFPLPNGEYLSCILWNGLFFMTGTDIVRSLVFRFECYGRPVRNFKKFEEGIFSDLRNLKPGIDAILEEPRSEFLEMLYRSNCIRTQKKQKVFFWYSVPHDRLFIDAIERDLKRESMGTEPTTEDIQPATEEFDDKAKRHPLCHAGIPRRADRFLIEDMASLTPGNNTSALQQQQRQLLMDQKSYLQNPFMYTPPNQNCFYMDPYYSSPRFPFYTSPPLSDDLAFSDMVSPSFDFNRFQNMMVSPTPVQDQFPPMRSQYMMMRKDFHPYPIPPKMTKAPLSDLLAPRSPVERPHVCQVEYCGRAFKRSDQLRRHHKTHEHPHPCPFSKCPRTFNRKDQLQQHLALHHPDRQPAQENPSPDSQDVPQPTTDDDTPTMGNLFSLAPNSSIDDLQLAALAQALDFHSYIPNEESSLEAPSTDAAPSGSLHLEGNFNYYNIYQQSAEIQDNLSFN</sequence>
<comment type="caution">
    <text evidence="1">The sequence shown here is derived from an EMBL/GenBank/DDBJ whole genome shotgun (WGS) entry which is preliminary data.</text>
</comment>
<organism evidence="1 2">
    <name type="scientific">Entomophthora muscae</name>
    <dbReference type="NCBI Taxonomy" id="34485"/>
    <lineage>
        <taxon>Eukaryota</taxon>
        <taxon>Fungi</taxon>
        <taxon>Fungi incertae sedis</taxon>
        <taxon>Zoopagomycota</taxon>
        <taxon>Entomophthoromycotina</taxon>
        <taxon>Entomophthoromycetes</taxon>
        <taxon>Entomophthorales</taxon>
        <taxon>Entomophthoraceae</taxon>
        <taxon>Entomophthora</taxon>
    </lineage>
</organism>